<gene>
    <name evidence="2" type="ORF">D8674_040001</name>
</gene>
<dbReference type="OrthoDB" id="10560940at2759"/>
<sequence length="424" mass="48074">MRKSFGFIPFTNPQLLIPVFSDLQFSGYIQHTNSSVHILLCDILLGEICQHTRIMTTAFGFNLDSTHWGIHFDNFDPIDRLQQTALQTSRFTARGSMVCSTIWNNNLTLMGHSIFSTFMSGLTKVISTFTLSRNMIDTMTSVCLLVSHCNTCVTRTIISLLEKYANLKWPTYGHFRHEEEVVAVLIWGHIPDPLQIMAESLSLNFQKLISMVFSLAVGTEQIGCSSFSPNLVKIETFYWMIILPKLQSPQATEHPMLMDNALKIFKAIWNATLETMILQCFLTLPQFLSAESIVVHSFAINDLAQSHKSQHNILLEQFGARQASLDLAYFNFHDNGTWCFELIIKLVRSVGVQLDHTIYNHAILGLWTAKSLDQTCTVMYGVLSHFGNVHDIKTWAISFADHSFMVKELSCLAELIHYCVDDAN</sequence>
<dbReference type="AlphaFoldDB" id="A0A5N5GWR5"/>
<dbReference type="Pfam" id="PF08506">
    <property type="entry name" value="Cse1"/>
    <property type="match status" value="1"/>
</dbReference>
<evidence type="ECO:0000259" key="1">
    <source>
        <dbReference type="Pfam" id="PF08506"/>
    </source>
</evidence>
<reference evidence="2 3" key="2">
    <citation type="submission" date="2019-11" db="EMBL/GenBank/DDBJ databases">
        <title>A de novo genome assembly of a pear dwarfing rootstock.</title>
        <authorList>
            <person name="Wang F."/>
            <person name="Wang J."/>
            <person name="Li S."/>
            <person name="Zhang Y."/>
            <person name="Fang M."/>
            <person name="Ma L."/>
            <person name="Zhao Y."/>
            <person name="Jiang S."/>
        </authorList>
    </citation>
    <scope>NUCLEOTIDE SEQUENCE [LARGE SCALE GENOMIC DNA]</scope>
    <source>
        <strain evidence="2">S2</strain>
        <tissue evidence="2">Leaf</tissue>
    </source>
</reference>
<dbReference type="Proteomes" id="UP000327157">
    <property type="component" value="Unassembled WGS sequence"/>
</dbReference>
<dbReference type="InterPro" id="IPR013713">
    <property type="entry name" value="XPO2_central"/>
</dbReference>
<name>A0A5N5GWR5_9ROSA</name>
<dbReference type="GO" id="GO:0006886">
    <property type="term" value="P:intracellular protein transport"/>
    <property type="evidence" value="ECO:0007669"/>
    <property type="project" value="InterPro"/>
</dbReference>
<accession>A0A5N5GWR5</accession>
<reference evidence="2 3" key="1">
    <citation type="submission" date="2019-09" db="EMBL/GenBank/DDBJ databases">
        <authorList>
            <person name="Ou C."/>
        </authorList>
    </citation>
    <scope>NUCLEOTIDE SEQUENCE [LARGE SCALE GENOMIC DNA]</scope>
    <source>
        <strain evidence="2">S2</strain>
        <tissue evidence="2">Leaf</tissue>
    </source>
</reference>
<evidence type="ECO:0000313" key="3">
    <source>
        <dbReference type="Proteomes" id="UP000327157"/>
    </source>
</evidence>
<protein>
    <recommendedName>
        <fullName evidence="1">Exportin-2 central domain-containing protein</fullName>
    </recommendedName>
</protein>
<keyword evidence="3" id="KW-1185">Reference proteome</keyword>
<proteinExistence type="predicted"/>
<comment type="caution">
    <text evidence="2">The sequence shown here is derived from an EMBL/GenBank/DDBJ whole genome shotgun (WGS) entry which is preliminary data.</text>
</comment>
<evidence type="ECO:0000313" key="2">
    <source>
        <dbReference type="EMBL" id="KAB2619748.1"/>
    </source>
</evidence>
<dbReference type="EMBL" id="SMOL01000394">
    <property type="protein sequence ID" value="KAB2619748.1"/>
    <property type="molecule type" value="Genomic_DNA"/>
</dbReference>
<feature type="domain" description="Exportin-2 central" evidence="1">
    <location>
        <begin position="208"/>
        <end position="299"/>
    </location>
</feature>
<organism evidence="2 3">
    <name type="scientific">Pyrus ussuriensis x Pyrus communis</name>
    <dbReference type="NCBI Taxonomy" id="2448454"/>
    <lineage>
        <taxon>Eukaryota</taxon>
        <taxon>Viridiplantae</taxon>
        <taxon>Streptophyta</taxon>
        <taxon>Embryophyta</taxon>
        <taxon>Tracheophyta</taxon>
        <taxon>Spermatophyta</taxon>
        <taxon>Magnoliopsida</taxon>
        <taxon>eudicotyledons</taxon>
        <taxon>Gunneridae</taxon>
        <taxon>Pentapetalae</taxon>
        <taxon>rosids</taxon>
        <taxon>fabids</taxon>
        <taxon>Rosales</taxon>
        <taxon>Rosaceae</taxon>
        <taxon>Amygdaloideae</taxon>
        <taxon>Maleae</taxon>
        <taxon>Pyrus</taxon>
    </lineage>
</organism>